<accession>A0A914RPN7</accession>
<dbReference type="WBParaSite" id="PEQ_0000831701-mRNA-1">
    <property type="protein sequence ID" value="PEQ_0000831701-mRNA-1"/>
    <property type="gene ID" value="PEQ_0000831701"/>
</dbReference>
<evidence type="ECO:0000313" key="2">
    <source>
        <dbReference type="Proteomes" id="UP000887564"/>
    </source>
</evidence>
<name>A0A914RPN7_PAREQ</name>
<evidence type="ECO:0000256" key="1">
    <source>
        <dbReference type="SAM" id="MobiDB-lite"/>
    </source>
</evidence>
<sequence>METSLLPPVHQQTLSLSPPQRSRRSGQVSLR</sequence>
<evidence type="ECO:0000313" key="3">
    <source>
        <dbReference type="WBParaSite" id="PEQ_0000831701-mRNA-1"/>
    </source>
</evidence>
<protein>
    <submittedName>
        <fullName evidence="3">Uncharacterized protein</fullName>
    </submittedName>
</protein>
<organism evidence="2 3">
    <name type="scientific">Parascaris equorum</name>
    <name type="common">Equine roundworm</name>
    <dbReference type="NCBI Taxonomy" id="6256"/>
    <lineage>
        <taxon>Eukaryota</taxon>
        <taxon>Metazoa</taxon>
        <taxon>Ecdysozoa</taxon>
        <taxon>Nematoda</taxon>
        <taxon>Chromadorea</taxon>
        <taxon>Rhabditida</taxon>
        <taxon>Spirurina</taxon>
        <taxon>Ascaridomorpha</taxon>
        <taxon>Ascaridoidea</taxon>
        <taxon>Ascarididae</taxon>
        <taxon>Parascaris</taxon>
    </lineage>
</organism>
<keyword evidence="2" id="KW-1185">Reference proteome</keyword>
<proteinExistence type="predicted"/>
<dbReference type="Proteomes" id="UP000887564">
    <property type="component" value="Unplaced"/>
</dbReference>
<feature type="region of interest" description="Disordered" evidence="1">
    <location>
        <begin position="1"/>
        <end position="31"/>
    </location>
</feature>
<dbReference type="AlphaFoldDB" id="A0A914RPN7"/>
<feature type="compositionally biased region" description="Low complexity" evidence="1">
    <location>
        <begin position="14"/>
        <end position="31"/>
    </location>
</feature>
<reference evidence="3" key="1">
    <citation type="submission" date="2022-11" db="UniProtKB">
        <authorList>
            <consortium name="WormBaseParasite"/>
        </authorList>
    </citation>
    <scope>IDENTIFICATION</scope>
</reference>